<organism evidence="2 3">
    <name type="scientific">Thamnophis sirtalis</name>
    <dbReference type="NCBI Taxonomy" id="35019"/>
    <lineage>
        <taxon>Eukaryota</taxon>
        <taxon>Metazoa</taxon>
        <taxon>Chordata</taxon>
        <taxon>Craniata</taxon>
        <taxon>Vertebrata</taxon>
        <taxon>Euteleostomi</taxon>
        <taxon>Lepidosauria</taxon>
        <taxon>Squamata</taxon>
        <taxon>Bifurcata</taxon>
        <taxon>Unidentata</taxon>
        <taxon>Episquamata</taxon>
        <taxon>Toxicofera</taxon>
        <taxon>Serpentes</taxon>
        <taxon>Colubroidea</taxon>
        <taxon>Colubridae</taxon>
        <taxon>Natricinae</taxon>
        <taxon>Thamnophis</taxon>
    </lineage>
</organism>
<name>A0A6I9YAF7_9SAUR</name>
<reference evidence="3" key="1">
    <citation type="submission" date="2025-08" db="UniProtKB">
        <authorList>
            <consortium name="RefSeq"/>
        </authorList>
    </citation>
    <scope>IDENTIFICATION</scope>
    <source>
        <tissue evidence="3">Skeletal muscle</tissue>
    </source>
</reference>
<proteinExistence type="predicted"/>
<feature type="region of interest" description="Disordered" evidence="1">
    <location>
        <begin position="158"/>
        <end position="179"/>
    </location>
</feature>
<dbReference type="Gene3D" id="2.60.40.10">
    <property type="entry name" value="Immunoglobulins"/>
    <property type="match status" value="2"/>
</dbReference>
<dbReference type="RefSeq" id="XP_013920345.1">
    <property type="nucleotide sequence ID" value="XM_014064870.1"/>
</dbReference>
<dbReference type="InterPro" id="IPR013783">
    <property type="entry name" value="Ig-like_fold"/>
</dbReference>
<sequence length="270" mass="30150">MSQQVPPQENLTVVSVPEEAILGKNIILNVQNIRDGFERCEWTPPFGPKIDFDPNSKVVDASQVGVVHRNCSLSITNLRSEHRGKYTIKVSVPSANQQGTRGPDVYIGSIFLTFCEQIRINVEPQNPRVGQNVKMTPVGLPDRRDYCEWEQKTQNGIKKFEDSEEEPDKQKNQQPQVTPKDCSFHMTQLTLAHSGTYSVYSEVYLDQNSGKEGRRTKDQMKCYRGQTQLKVQVSGSASVKYSAGIIAAALLGSLTWTTSSLSLLPLLFGK</sequence>
<evidence type="ECO:0000313" key="3">
    <source>
        <dbReference type="RefSeq" id="XP_013920345.1"/>
    </source>
</evidence>
<dbReference type="KEGG" id="tsr:106547644"/>
<dbReference type="Proteomes" id="UP000504617">
    <property type="component" value="Unplaced"/>
</dbReference>
<dbReference type="GeneID" id="106547644"/>
<evidence type="ECO:0000313" key="2">
    <source>
        <dbReference type="Proteomes" id="UP000504617"/>
    </source>
</evidence>
<dbReference type="OrthoDB" id="6353782at2759"/>
<keyword evidence="2" id="KW-1185">Reference proteome</keyword>
<dbReference type="SUPFAM" id="SSF48726">
    <property type="entry name" value="Immunoglobulin"/>
    <property type="match status" value="1"/>
</dbReference>
<dbReference type="InterPro" id="IPR036179">
    <property type="entry name" value="Ig-like_dom_sf"/>
</dbReference>
<protein>
    <submittedName>
        <fullName evidence="3">Uncharacterized protein LOC106547644</fullName>
    </submittedName>
</protein>
<dbReference type="AlphaFoldDB" id="A0A6I9YAF7"/>
<accession>A0A6I9YAF7</accession>
<gene>
    <name evidence="3" type="primary">LOC106547644</name>
</gene>
<evidence type="ECO:0000256" key="1">
    <source>
        <dbReference type="SAM" id="MobiDB-lite"/>
    </source>
</evidence>